<feature type="chain" id="PRO_5023048796" evidence="2">
    <location>
        <begin position="22"/>
        <end position="429"/>
    </location>
</feature>
<feature type="signal peptide" evidence="2">
    <location>
        <begin position="1"/>
        <end position="21"/>
    </location>
</feature>
<reference evidence="4 5" key="1">
    <citation type="submission" date="2019-05" db="EMBL/GenBank/DDBJ databases">
        <title>Georgenia *** sp. nov., and Georgenia *** sp. nov., isolated from the intestinal contents of plateau pika (Ochotona curzoniae) in the Qinghai-Tibet plateau of China.</title>
        <authorList>
            <person name="Tian Z."/>
        </authorList>
    </citation>
    <scope>NUCLEOTIDE SEQUENCE [LARGE SCALE GENOMIC DNA]</scope>
    <source>
        <strain evidence="4 5">Z443</strain>
    </source>
</reference>
<protein>
    <submittedName>
        <fullName evidence="4">Beta-lactamase family protein</fullName>
    </submittedName>
</protein>
<dbReference type="Pfam" id="PF00144">
    <property type="entry name" value="Beta-lactamase"/>
    <property type="match status" value="1"/>
</dbReference>
<evidence type="ECO:0000313" key="5">
    <source>
        <dbReference type="Proteomes" id="UP000314616"/>
    </source>
</evidence>
<evidence type="ECO:0000256" key="1">
    <source>
        <dbReference type="SAM" id="MobiDB-lite"/>
    </source>
</evidence>
<feature type="domain" description="Beta-lactamase-related" evidence="3">
    <location>
        <begin position="114"/>
        <end position="411"/>
    </location>
</feature>
<dbReference type="PROSITE" id="PS51257">
    <property type="entry name" value="PROKAR_LIPOPROTEIN"/>
    <property type="match status" value="1"/>
</dbReference>
<proteinExistence type="predicted"/>
<keyword evidence="2" id="KW-0732">Signal</keyword>
<dbReference type="InterPro" id="IPR050491">
    <property type="entry name" value="AmpC-like"/>
</dbReference>
<dbReference type="InterPro" id="IPR001466">
    <property type="entry name" value="Beta-lactam-related"/>
</dbReference>
<dbReference type="PANTHER" id="PTHR46825:SF7">
    <property type="entry name" value="D-ALANYL-D-ALANINE CARBOXYPEPTIDASE"/>
    <property type="match status" value="1"/>
</dbReference>
<dbReference type="RefSeq" id="WP_139927991.1">
    <property type="nucleotide sequence ID" value="NZ_CP040915.1"/>
</dbReference>
<dbReference type="InterPro" id="IPR012338">
    <property type="entry name" value="Beta-lactam/transpept-like"/>
</dbReference>
<gene>
    <name evidence="4" type="ORF">FE374_07830</name>
</gene>
<dbReference type="PANTHER" id="PTHR46825">
    <property type="entry name" value="D-ALANYL-D-ALANINE-CARBOXYPEPTIDASE/ENDOPEPTIDASE AMPH"/>
    <property type="match status" value="1"/>
</dbReference>
<dbReference type="Proteomes" id="UP000314616">
    <property type="component" value="Chromosome"/>
</dbReference>
<evidence type="ECO:0000256" key="2">
    <source>
        <dbReference type="SAM" id="SignalP"/>
    </source>
</evidence>
<evidence type="ECO:0000313" key="4">
    <source>
        <dbReference type="EMBL" id="QDC24545.1"/>
    </source>
</evidence>
<name>A0A5B8C5C0_9MICO</name>
<dbReference type="AlphaFoldDB" id="A0A5B8C5C0"/>
<dbReference type="OrthoDB" id="3863176at2"/>
<dbReference type="EMBL" id="CP040915">
    <property type="protein sequence ID" value="QDC24545.1"/>
    <property type="molecule type" value="Genomic_DNA"/>
</dbReference>
<dbReference type="KEGG" id="gyu:FE374_07830"/>
<organism evidence="4 5">
    <name type="scientific">Georgenia yuyongxinii</name>
    <dbReference type="NCBI Taxonomy" id="2589797"/>
    <lineage>
        <taxon>Bacteria</taxon>
        <taxon>Bacillati</taxon>
        <taxon>Actinomycetota</taxon>
        <taxon>Actinomycetes</taxon>
        <taxon>Micrococcales</taxon>
        <taxon>Bogoriellaceae</taxon>
        <taxon>Georgenia</taxon>
    </lineage>
</organism>
<dbReference type="SUPFAM" id="SSF56601">
    <property type="entry name" value="beta-lactamase/transpeptidase-like"/>
    <property type="match status" value="1"/>
</dbReference>
<feature type="region of interest" description="Disordered" evidence="1">
    <location>
        <begin position="24"/>
        <end position="56"/>
    </location>
</feature>
<evidence type="ECO:0000259" key="3">
    <source>
        <dbReference type="Pfam" id="PF00144"/>
    </source>
</evidence>
<sequence length="429" mass="43516">MRALRGVLVIALAVALGGACAPGPPDGADQASAPAAAAPVARRSAPTPVRSSVPPAPDPADVVTLFPLPFTTAPLARAPDGPVPAPLARALQRAVDRAAAPRSTEGIAARFDGGISAAVISPHGRWSGASGSAGDGVALTPRHVFAAGRLTQPVVAAQVMRLVEDGVLGLDDPARAHLPGTLAGAVGEATVRELLGMRSGLRDVDKAWYTAELRAEPARTWEPADLLRAATPAQTRRRPGQDVAYSGTNYVLLGKLLEHVTGRPLAAVLRGGVLADPALGGLAVQPDEVVTGPSARDVDAAPSGGPLPSQAVVSALGGARALAGDPAGLARWWQQLGGGRVVSRTSLSEMAAFPAEGARTLRSYGLGLMDLSEVADVPAVGYADTLPLARAWAYCQPVDGVVVVVMTNDGLGDELLGLVAELATLTVRG</sequence>
<dbReference type="Gene3D" id="3.40.710.10">
    <property type="entry name" value="DD-peptidase/beta-lactamase superfamily"/>
    <property type="match status" value="1"/>
</dbReference>
<accession>A0A5B8C5C0</accession>